<keyword evidence="3" id="KW-0812">Transmembrane</keyword>
<accession>A0A7W6NB64</accession>
<keyword evidence="1 2" id="KW-0808">Transferase</keyword>
<dbReference type="AlphaFoldDB" id="A0A7W6NB64"/>
<comment type="similarity">
    <text evidence="2">Belongs to the CDP-alcohol phosphatidyltransferase class-I family.</text>
</comment>
<protein>
    <submittedName>
        <fullName evidence="4">Phosphatidylglycerophosphate synthase</fullName>
    </submittedName>
</protein>
<dbReference type="InterPro" id="IPR043130">
    <property type="entry name" value="CDP-OH_PTrfase_TM_dom"/>
</dbReference>
<dbReference type="Gene3D" id="1.20.120.1760">
    <property type="match status" value="1"/>
</dbReference>
<feature type="transmembrane region" description="Helical" evidence="3">
    <location>
        <begin position="97"/>
        <end position="116"/>
    </location>
</feature>
<dbReference type="Pfam" id="PF01066">
    <property type="entry name" value="CDP-OH_P_transf"/>
    <property type="match status" value="1"/>
</dbReference>
<keyword evidence="3" id="KW-0472">Membrane</keyword>
<sequence>MLGLVLIALNRIFDGLDGAVARLAGPTDRGAFLDIALDFFFYAAIPFAFVLADPAGNGLAGSLLLLSFVGTGSSFLAFAVIAQRRGLNSLKMPKKGLYYLGGITEGAETIALFILICLFPELFAIIATVFAALAFVTTLARWWWGWKAFAE</sequence>
<reference evidence="4 5" key="1">
    <citation type="submission" date="2020-08" db="EMBL/GenBank/DDBJ databases">
        <title>Genomic Encyclopedia of Type Strains, Phase IV (KMG-IV): sequencing the most valuable type-strain genomes for metagenomic binning, comparative biology and taxonomic classification.</title>
        <authorList>
            <person name="Goeker M."/>
        </authorList>
    </citation>
    <scope>NUCLEOTIDE SEQUENCE [LARGE SCALE GENOMIC DNA]</scope>
    <source>
        <strain evidence="4 5">DSM 23447</strain>
    </source>
</reference>
<dbReference type="Proteomes" id="UP000547011">
    <property type="component" value="Unassembled WGS sequence"/>
</dbReference>
<dbReference type="PROSITE" id="PS00379">
    <property type="entry name" value="CDP_ALCOHOL_P_TRANSF"/>
    <property type="match status" value="1"/>
</dbReference>
<dbReference type="InterPro" id="IPR048254">
    <property type="entry name" value="CDP_ALCOHOL_P_TRANSF_CS"/>
</dbReference>
<dbReference type="InterPro" id="IPR000462">
    <property type="entry name" value="CDP-OH_P_trans"/>
</dbReference>
<feature type="transmembrane region" description="Helical" evidence="3">
    <location>
        <begin position="122"/>
        <end position="144"/>
    </location>
</feature>
<keyword evidence="3" id="KW-1133">Transmembrane helix</keyword>
<comment type="caution">
    <text evidence="4">The sequence shown here is derived from an EMBL/GenBank/DDBJ whole genome shotgun (WGS) entry which is preliminary data.</text>
</comment>
<proteinExistence type="inferred from homology"/>
<evidence type="ECO:0000313" key="5">
    <source>
        <dbReference type="Proteomes" id="UP000547011"/>
    </source>
</evidence>
<evidence type="ECO:0000256" key="1">
    <source>
        <dbReference type="ARBA" id="ARBA00022679"/>
    </source>
</evidence>
<gene>
    <name evidence="4" type="ORF">GGR20_000992</name>
</gene>
<dbReference type="EMBL" id="JACIEW010000002">
    <property type="protein sequence ID" value="MBB4051356.1"/>
    <property type="molecule type" value="Genomic_DNA"/>
</dbReference>
<dbReference type="GO" id="GO:0008654">
    <property type="term" value="P:phospholipid biosynthetic process"/>
    <property type="evidence" value="ECO:0007669"/>
    <property type="project" value="InterPro"/>
</dbReference>
<dbReference type="GO" id="GO:0016780">
    <property type="term" value="F:phosphotransferase activity, for other substituted phosphate groups"/>
    <property type="evidence" value="ECO:0007669"/>
    <property type="project" value="InterPro"/>
</dbReference>
<evidence type="ECO:0000256" key="2">
    <source>
        <dbReference type="RuleBase" id="RU003750"/>
    </source>
</evidence>
<keyword evidence="5" id="KW-1185">Reference proteome</keyword>
<feature type="transmembrane region" description="Helical" evidence="3">
    <location>
        <begin position="58"/>
        <end position="81"/>
    </location>
</feature>
<organism evidence="4 5">
    <name type="scientific">Devosia subaequoris</name>
    <dbReference type="NCBI Taxonomy" id="395930"/>
    <lineage>
        <taxon>Bacteria</taxon>
        <taxon>Pseudomonadati</taxon>
        <taxon>Pseudomonadota</taxon>
        <taxon>Alphaproteobacteria</taxon>
        <taxon>Hyphomicrobiales</taxon>
        <taxon>Devosiaceae</taxon>
        <taxon>Devosia</taxon>
    </lineage>
</organism>
<dbReference type="GO" id="GO:0016020">
    <property type="term" value="C:membrane"/>
    <property type="evidence" value="ECO:0007669"/>
    <property type="project" value="InterPro"/>
</dbReference>
<evidence type="ECO:0000256" key="3">
    <source>
        <dbReference type="SAM" id="Phobius"/>
    </source>
</evidence>
<name>A0A7W6NB64_9HYPH</name>
<evidence type="ECO:0000313" key="4">
    <source>
        <dbReference type="EMBL" id="MBB4051356.1"/>
    </source>
</evidence>
<feature type="transmembrane region" description="Helical" evidence="3">
    <location>
        <begin position="31"/>
        <end position="52"/>
    </location>
</feature>